<gene>
    <name evidence="6" type="ORF">JIN84_13515</name>
</gene>
<feature type="chain" id="PRO_5037850973" evidence="4">
    <location>
        <begin position="22"/>
        <end position="280"/>
    </location>
</feature>
<feature type="region of interest" description="Disordered" evidence="3">
    <location>
        <begin position="130"/>
        <end position="155"/>
    </location>
</feature>
<protein>
    <submittedName>
        <fullName evidence="6">LamG domain-containing protein</fullName>
    </submittedName>
</protein>
<evidence type="ECO:0000259" key="5">
    <source>
        <dbReference type="SMART" id="SM00560"/>
    </source>
</evidence>
<feature type="domain" description="LamG-like jellyroll fold" evidence="5">
    <location>
        <begin position="89"/>
        <end position="245"/>
    </location>
</feature>
<dbReference type="AlphaFoldDB" id="A0A934VAW8"/>
<keyword evidence="2" id="KW-1015">Disulfide bond</keyword>
<dbReference type="InterPro" id="IPR006558">
    <property type="entry name" value="LamG-like"/>
</dbReference>
<dbReference type="RefSeq" id="WP_200351570.1">
    <property type="nucleotide sequence ID" value="NZ_BAABHZ010000006.1"/>
</dbReference>
<evidence type="ECO:0000256" key="2">
    <source>
        <dbReference type="ARBA" id="ARBA00023157"/>
    </source>
</evidence>
<reference evidence="6" key="1">
    <citation type="submission" date="2021-01" db="EMBL/GenBank/DDBJ databases">
        <title>Modified the classification status of verrucomicrobia.</title>
        <authorList>
            <person name="Feng X."/>
        </authorList>
    </citation>
    <scope>NUCLEOTIDE SEQUENCE</scope>
    <source>
        <strain evidence="6">JCM 18052</strain>
    </source>
</reference>
<keyword evidence="7" id="KW-1185">Reference proteome</keyword>
<dbReference type="InterPro" id="IPR013320">
    <property type="entry name" value="ConA-like_dom_sf"/>
</dbReference>
<feature type="signal peptide" evidence="4">
    <location>
        <begin position="1"/>
        <end position="21"/>
    </location>
</feature>
<name>A0A934VAW8_9BACT</name>
<dbReference type="Gene3D" id="2.60.120.200">
    <property type="match status" value="1"/>
</dbReference>
<evidence type="ECO:0000256" key="1">
    <source>
        <dbReference type="ARBA" id="ARBA00022729"/>
    </source>
</evidence>
<evidence type="ECO:0000256" key="4">
    <source>
        <dbReference type="SAM" id="SignalP"/>
    </source>
</evidence>
<dbReference type="Pfam" id="PF13385">
    <property type="entry name" value="Laminin_G_3"/>
    <property type="match status" value="1"/>
</dbReference>
<sequence length="280" mass="29070">MKSPIPPLIAGFFCLAMTSHAALIAHYKFDETSGTSAVDELGVTNGVIGSGVTINQTGKSGGAYLFPDNIADSGIVDMGNAAFFSSISNQVTYSVWMNSTDSDANRNTIIFSGSDTVANSYMDLGMSGETANDGPATARNRPSGANSAVTPAKSAQQTGILGGTTRIDDGLWHHLAMTVNLTTGILTLYVDGVSAATQDFNAGVVAFPIFNNFEIGRLGRQGSKADAYGGLVDDVQVYNTALSAPEISYLFNNPGQAVPEPAAFALAGLGLLVLVQRKRG</sequence>
<evidence type="ECO:0000313" key="6">
    <source>
        <dbReference type="EMBL" id="MBK1816638.1"/>
    </source>
</evidence>
<dbReference type="SUPFAM" id="SSF49899">
    <property type="entry name" value="Concanavalin A-like lectins/glucanases"/>
    <property type="match status" value="1"/>
</dbReference>
<evidence type="ECO:0000256" key="3">
    <source>
        <dbReference type="SAM" id="MobiDB-lite"/>
    </source>
</evidence>
<evidence type="ECO:0000313" key="7">
    <source>
        <dbReference type="Proteomes" id="UP000600139"/>
    </source>
</evidence>
<dbReference type="Proteomes" id="UP000600139">
    <property type="component" value="Unassembled WGS sequence"/>
</dbReference>
<keyword evidence="1 4" id="KW-0732">Signal</keyword>
<comment type="caution">
    <text evidence="6">The sequence shown here is derived from an EMBL/GenBank/DDBJ whole genome shotgun (WGS) entry which is preliminary data.</text>
</comment>
<dbReference type="Pfam" id="PF07589">
    <property type="entry name" value="PEP-CTERM"/>
    <property type="match status" value="1"/>
</dbReference>
<dbReference type="InterPro" id="IPR013424">
    <property type="entry name" value="Ice-binding_C"/>
</dbReference>
<dbReference type="SMART" id="SM00560">
    <property type="entry name" value="LamGL"/>
    <property type="match status" value="1"/>
</dbReference>
<proteinExistence type="predicted"/>
<dbReference type="EMBL" id="JAENIK010000011">
    <property type="protein sequence ID" value="MBK1816638.1"/>
    <property type="molecule type" value="Genomic_DNA"/>
</dbReference>
<organism evidence="6 7">
    <name type="scientific">Luteolibacter yonseiensis</name>
    <dbReference type="NCBI Taxonomy" id="1144680"/>
    <lineage>
        <taxon>Bacteria</taxon>
        <taxon>Pseudomonadati</taxon>
        <taxon>Verrucomicrobiota</taxon>
        <taxon>Verrucomicrobiia</taxon>
        <taxon>Verrucomicrobiales</taxon>
        <taxon>Verrucomicrobiaceae</taxon>
        <taxon>Luteolibacter</taxon>
    </lineage>
</organism>
<accession>A0A934VAW8</accession>
<feature type="compositionally biased region" description="Polar residues" evidence="3">
    <location>
        <begin position="143"/>
        <end position="155"/>
    </location>
</feature>